<dbReference type="AlphaFoldDB" id="A0A0V1GUY0"/>
<dbReference type="Proteomes" id="UP000055024">
    <property type="component" value="Unassembled WGS sequence"/>
</dbReference>
<comment type="caution">
    <text evidence="2">The sequence shown here is derived from an EMBL/GenBank/DDBJ whole genome shotgun (WGS) entry which is preliminary data.</text>
</comment>
<evidence type="ECO:0000256" key="1">
    <source>
        <dbReference type="SAM" id="MobiDB-lite"/>
    </source>
</evidence>
<evidence type="ECO:0000313" key="3">
    <source>
        <dbReference type="Proteomes" id="UP000055024"/>
    </source>
</evidence>
<reference evidence="2 3" key="1">
    <citation type="submission" date="2015-01" db="EMBL/GenBank/DDBJ databases">
        <title>Evolution of Trichinella species and genotypes.</title>
        <authorList>
            <person name="Korhonen P.K."/>
            <person name="Edoardo P."/>
            <person name="Giuseppe L.R."/>
            <person name="Gasser R.B."/>
        </authorList>
    </citation>
    <scope>NUCLEOTIDE SEQUENCE [LARGE SCALE GENOMIC DNA]</scope>
    <source>
        <strain evidence="2">ISS1029</strain>
    </source>
</reference>
<gene>
    <name evidence="2" type="ORF">T11_5764</name>
</gene>
<dbReference type="EMBL" id="JYDP01000264">
    <property type="protein sequence ID" value="KRZ01738.1"/>
    <property type="molecule type" value="Genomic_DNA"/>
</dbReference>
<organism evidence="2 3">
    <name type="scientific">Trichinella zimbabwensis</name>
    <dbReference type="NCBI Taxonomy" id="268475"/>
    <lineage>
        <taxon>Eukaryota</taxon>
        <taxon>Metazoa</taxon>
        <taxon>Ecdysozoa</taxon>
        <taxon>Nematoda</taxon>
        <taxon>Enoplea</taxon>
        <taxon>Dorylaimia</taxon>
        <taxon>Trichinellida</taxon>
        <taxon>Trichinellidae</taxon>
        <taxon>Trichinella</taxon>
    </lineage>
</organism>
<evidence type="ECO:0000313" key="2">
    <source>
        <dbReference type="EMBL" id="KRZ01738.1"/>
    </source>
</evidence>
<proteinExistence type="predicted"/>
<protein>
    <submittedName>
        <fullName evidence="2">Uncharacterized protein</fullName>
    </submittedName>
</protein>
<keyword evidence="3" id="KW-1185">Reference proteome</keyword>
<name>A0A0V1GUY0_9BILA</name>
<feature type="region of interest" description="Disordered" evidence="1">
    <location>
        <begin position="58"/>
        <end position="85"/>
    </location>
</feature>
<accession>A0A0V1GUY0</accession>
<sequence length="134" mass="15148">MRFNNTFQNSNYGKIYSSMNLCLNFHQFRGGTSLHVRYSEDKGSPRVHCLLKLPLPNTPYSKSKKQRHPLVKNATHAPITEDRITESETAHMIPTPTPPIAIFFQSSLPRKLHATQETPLHIAAPPTEKTPVFG</sequence>